<name>A0A3B0SGC1_9ZZZZ</name>
<dbReference type="EMBL" id="UOEH01000285">
    <property type="protein sequence ID" value="VAV99798.1"/>
    <property type="molecule type" value="Genomic_DNA"/>
</dbReference>
<reference evidence="1" key="1">
    <citation type="submission" date="2018-06" db="EMBL/GenBank/DDBJ databases">
        <authorList>
            <person name="Zhirakovskaya E."/>
        </authorList>
    </citation>
    <scope>NUCLEOTIDE SEQUENCE</scope>
</reference>
<proteinExistence type="predicted"/>
<organism evidence="1">
    <name type="scientific">hydrothermal vent metagenome</name>
    <dbReference type="NCBI Taxonomy" id="652676"/>
    <lineage>
        <taxon>unclassified sequences</taxon>
        <taxon>metagenomes</taxon>
        <taxon>ecological metagenomes</taxon>
    </lineage>
</organism>
<sequence length="58" mass="6543">MNASHLYPTMLRHNFAPGKSECDALAFRRNTIRTIFHVDPKTGRRVMCCLAEVPPALS</sequence>
<accession>A0A3B0SGC1</accession>
<gene>
    <name evidence="1" type="ORF">MNBD_ALPHA05-283</name>
</gene>
<evidence type="ECO:0000313" key="1">
    <source>
        <dbReference type="EMBL" id="VAV99798.1"/>
    </source>
</evidence>
<dbReference type="AlphaFoldDB" id="A0A3B0SGC1"/>
<protein>
    <submittedName>
        <fullName evidence="1">Uncharacterized protein</fullName>
    </submittedName>
</protein>